<keyword evidence="2" id="KW-0805">Transcription regulation</keyword>
<protein>
    <recommendedName>
        <fullName evidence="9">RNA polymerase ECF-type sigma factor</fullName>
    </recommendedName>
</protein>
<dbReference type="InterPro" id="IPR039425">
    <property type="entry name" value="RNA_pol_sigma-70-like"/>
</dbReference>
<accession>A0A3B1BZJ4</accession>
<evidence type="ECO:0008006" key="9">
    <source>
        <dbReference type="Google" id="ProtNLM"/>
    </source>
</evidence>
<evidence type="ECO:0000313" key="8">
    <source>
        <dbReference type="EMBL" id="VAX16140.1"/>
    </source>
</evidence>
<dbReference type="InterPro" id="IPR013249">
    <property type="entry name" value="RNA_pol_sigma70_r4_t2"/>
</dbReference>
<dbReference type="GO" id="GO:0003677">
    <property type="term" value="F:DNA binding"/>
    <property type="evidence" value="ECO:0007669"/>
    <property type="project" value="UniProtKB-KW"/>
</dbReference>
<dbReference type="PANTHER" id="PTHR43133:SF8">
    <property type="entry name" value="RNA POLYMERASE SIGMA FACTOR HI_1459-RELATED"/>
    <property type="match status" value="1"/>
</dbReference>
<dbReference type="Pfam" id="PF04542">
    <property type="entry name" value="Sigma70_r2"/>
    <property type="match status" value="1"/>
</dbReference>
<dbReference type="GO" id="GO:0016987">
    <property type="term" value="F:sigma factor activity"/>
    <property type="evidence" value="ECO:0007669"/>
    <property type="project" value="UniProtKB-KW"/>
</dbReference>
<comment type="similarity">
    <text evidence="1">Belongs to the sigma-70 factor family. ECF subfamily.</text>
</comment>
<dbReference type="EMBL" id="UOGD01000045">
    <property type="protein sequence ID" value="VAX16140.1"/>
    <property type="molecule type" value="Genomic_DNA"/>
</dbReference>
<feature type="domain" description="RNA polymerase sigma-70 region 2" evidence="6">
    <location>
        <begin position="27"/>
        <end position="82"/>
    </location>
</feature>
<keyword evidence="3" id="KW-0731">Sigma factor</keyword>
<evidence type="ECO:0000256" key="1">
    <source>
        <dbReference type="ARBA" id="ARBA00010641"/>
    </source>
</evidence>
<dbReference type="InterPro" id="IPR013324">
    <property type="entry name" value="RNA_pol_sigma_r3/r4-like"/>
</dbReference>
<dbReference type="InterPro" id="IPR036388">
    <property type="entry name" value="WH-like_DNA-bd_sf"/>
</dbReference>
<dbReference type="GO" id="GO:0006352">
    <property type="term" value="P:DNA-templated transcription initiation"/>
    <property type="evidence" value="ECO:0007669"/>
    <property type="project" value="InterPro"/>
</dbReference>
<dbReference type="NCBIfam" id="TIGR02937">
    <property type="entry name" value="sigma70-ECF"/>
    <property type="match status" value="1"/>
</dbReference>
<evidence type="ECO:0000259" key="7">
    <source>
        <dbReference type="Pfam" id="PF08281"/>
    </source>
</evidence>
<dbReference type="SUPFAM" id="SSF88659">
    <property type="entry name" value="Sigma3 and sigma4 domains of RNA polymerase sigma factors"/>
    <property type="match status" value="1"/>
</dbReference>
<feature type="domain" description="RNA polymerase sigma factor 70 region 4 type 2" evidence="7">
    <location>
        <begin position="123"/>
        <end position="166"/>
    </location>
</feature>
<dbReference type="Gene3D" id="1.10.1740.10">
    <property type="match status" value="1"/>
</dbReference>
<name>A0A3B1BZJ4_9ZZZZ</name>
<evidence type="ECO:0000259" key="6">
    <source>
        <dbReference type="Pfam" id="PF04542"/>
    </source>
</evidence>
<dbReference type="Pfam" id="PF08281">
    <property type="entry name" value="Sigma70_r4_2"/>
    <property type="match status" value="1"/>
</dbReference>
<evidence type="ECO:0000256" key="3">
    <source>
        <dbReference type="ARBA" id="ARBA00023082"/>
    </source>
</evidence>
<dbReference type="AlphaFoldDB" id="A0A3B1BZJ4"/>
<sequence>MDDNFINEIVEEAKLGKRHAFKELCEINLKKIYNLAYRMLLTPEDATRVTSETFIEAWENLKHLRSDQRFDHWIKSIAIYKIMTKAKIGKSAKLFVRSSDNEISNIENINTKNVVELLIMSQPKIDRIVYILHDLEDYSYREIADFMNGLTIPQIKAIVRRTREHLIEAIQYA</sequence>
<dbReference type="SUPFAM" id="SSF88946">
    <property type="entry name" value="Sigma2 domain of RNA polymerase sigma factors"/>
    <property type="match status" value="1"/>
</dbReference>
<keyword evidence="5" id="KW-0804">Transcription</keyword>
<dbReference type="Gene3D" id="1.10.10.10">
    <property type="entry name" value="Winged helix-like DNA-binding domain superfamily/Winged helix DNA-binding domain"/>
    <property type="match status" value="1"/>
</dbReference>
<evidence type="ECO:0000256" key="4">
    <source>
        <dbReference type="ARBA" id="ARBA00023125"/>
    </source>
</evidence>
<organism evidence="8">
    <name type="scientific">hydrothermal vent metagenome</name>
    <dbReference type="NCBI Taxonomy" id="652676"/>
    <lineage>
        <taxon>unclassified sequences</taxon>
        <taxon>metagenomes</taxon>
        <taxon>ecological metagenomes</taxon>
    </lineage>
</organism>
<evidence type="ECO:0000256" key="5">
    <source>
        <dbReference type="ARBA" id="ARBA00023163"/>
    </source>
</evidence>
<evidence type="ECO:0000256" key="2">
    <source>
        <dbReference type="ARBA" id="ARBA00023015"/>
    </source>
</evidence>
<proteinExistence type="inferred from homology"/>
<dbReference type="PANTHER" id="PTHR43133">
    <property type="entry name" value="RNA POLYMERASE ECF-TYPE SIGMA FACTO"/>
    <property type="match status" value="1"/>
</dbReference>
<keyword evidence="4" id="KW-0238">DNA-binding</keyword>
<reference evidence="8" key="1">
    <citation type="submission" date="2018-06" db="EMBL/GenBank/DDBJ databases">
        <authorList>
            <person name="Zhirakovskaya E."/>
        </authorList>
    </citation>
    <scope>NUCLEOTIDE SEQUENCE</scope>
</reference>
<dbReference type="InterPro" id="IPR013325">
    <property type="entry name" value="RNA_pol_sigma_r2"/>
</dbReference>
<dbReference type="InterPro" id="IPR007627">
    <property type="entry name" value="RNA_pol_sigma70_r2"/>
</dbReference>
<gene>
    <name evidence="8" type="ORF">MNBD_IGNAVI01-3118</name>
</gene>
<dbReference type="InterPro" id="IPR014284">
    <property type="entry name" value="RNA_pol_sigma-70_dom"/>
</dbReference>